<evidence type="ECO:0000313" key="2">
    <source>
        <dbReference type="EMBL" id="KAG8065836.1"/>
    </source>
</evidence>
<dbReference type="EMBL" id="JAAALK010000285">
    <property type="protein sequence ID" value="KAG8065836.1"/>
    <property type="molecule type" value="Genomic_DNA"/>
</dbReference>
<feature type="compositionally biased region" description="Basic residues" evidence="1">
    <location>
        <begin position="12"/>
        <end position="28"/>
    </location>
</feature>
<feature type="region of interest" description="Disordered" evidence="1">
    <location>
        <begin position="1"/>
        <end position="37"/>
    </location>
</feature>
<reference evidence="2" key="1">
    <citation type="journal article" date="2021" name="bioRxiv">
        <title>Whole Genome Assembly and Annotation of Northern Wild Rice, Zizania palustris L., Supports a Whole Genome Duplication in the Zizania Genus.</title>
        <authorList>
            <person name="Haas M."/>
            <person name="Kono T."/>
            <person name="Macchietto M."/>
            <person name="Millas R."/>
            <person name="McGilp L."/>
            <person name="Shao M."/>
            <person name="Duquette J."/>
            <person name="Hirsch C.N."/>
            <person name="Kimball J."/>
        </authorList>
    </citation>
    <scope>NUCLEOTIDE SEQUENCE</scope>
    <source>
        <tissue evidence="2">Fresh leaf tissue</tissue>
    </source>
</reference>
<gene>
    <name evidence="2" type="ORF">GUJ93_ZPchr0004g38769</name>
</gene>
<evidence type="ECO:0000256" key="1">
    <source>
        <dbReference type="SAM" id="MobiDB-lite"/>
    </source>
</evidence>
<evidence type="ECO:0000313" key="3">
    <source>
        <dbReference type="Proteomes" id="UP000729402"/>
    </source>
</evidence>
<protein>
    <submittedName>
        <fullName evidence="2">Uncharacterized protein</fullName>
    </submittedName>
</protein>
<dbReference type="AlphaFoldDB" id="A0A8J5VPA4"/>
<proteinExistence type="predicted"/>
<dbReference type="Proteomes" id="UP000729402">
    <property type="component" value="Unassembled WGS sequence"/>
</dbReference>
<reference evidence="2" key="2">
    <citation type="submission" date="2021-02" db="EMBL/GenBank/DDBJ databases">
        <authorList>
            <person name="Kimball J.A."/>
            <person name="Haas M.W."/>
            <person name="Macchietto M."/>
            <person name="Kono T."/>
            <person name="Duquette J."/>
            <person name="Shao M."/>
        </authorList>
    </citation>
    <scope>NUCLEOTIDE SEQUENCE</scope>
    <source>
        <tissue evidence="2">Fresh leaf tissue</tissue>
    </source>
</reference>
<name>A0A8J5VPA4_ZIZPA</name>
<accession>A0A8J5VPA4</accession>
<organism evidence="2 3">
    <name type="scientific">Zizania palustris</name>
    <name type="common">Northern wild rice</name>
    <dbReference type="NCBI Taxonomy" id="103762"/>
    <lineage>
        <taxon>Eukaryota</taxon>
        <taxon>Viridiplantae</taxon>
        <taxon>Streptophyta</taxon>
        <taxon>Embryophyta</taxon>
        <taxon>Tracheophyta</taxon>
        <taxon>Spermatophyta</taxon>
        <taxon>Magnoliopsida</taxon>
        <taxon>Liliopsida</taxon>
        <taxon>Poales</taxon>
        <taxon>Poaceae</taxon>
        <taxon>BOP clade</taxon>
        <taxon>Oryzoideae</taxon>
        <taxon>Oryzeae</taxon>
        <taxon>Zizaniinae</taxon>
        <taxon>Zizania</taxon>
    </lineage>
</organism>
<keyword evidence="3" id="KW-1185">Reference proteome</keyword>
<sequence length="87" mass="9407">MCVSQQNVRHAQLAHRRRKSGQVSKIRKSSSPNAAMSCVTPAMGDDLWATIENLAKAVQALQATTEANSRAIQAISTDQSSFAGHRQ</sequence>
<comment type="caution">
    <text evidence="2">The sequence shown here is derived from an EMBL/GenBank/DDBJ whole genome shotgun (WGS) entry which is preliminary data.</text>
</comment>